<accession>A0A183F8G9</accession>
<organism evidence="3 4">
    <name type="scientific">Heligmosomoides polygyrus</name>
    <name type="common">Parasitic roundworm</name>
    <dbReference type="NCBI Taxonomy" id="6339"/>
    <lineage>
        <taxon>Eukaryota</taxon>
        <taxon>Metazoa</taxon>
        <taxon>Ecdysozoa</taxon>
        <taxon>Nematoda</taxon>
        <taxon>Chromadorea</taxon>
        <taxon>Rhabditida</taxon>
        <taxon>Rhabditina</taxon>
        <taxon>Rhabditomorpha</taxon>
        <taxon>Strongyloidea</taxon>
        <taxon>Heligmosomidae</taxon>
        <taxon>Heligmosomoides</taxon>
    </lineage>
</organism>
<evidence type="ECO:0000313" key="2">
    <source>
        <dbReference type="EMBL" id="VDO25413.1"/>
    </source>
</evidence>
<evidence type="ECO:0000256" key="1">
    <source>
        <dbReference type="SAM" id="Phobius"/>
    </source>
</evidence>
<proteinExistence type="predicted"/>
<feature type="transmembrane region" description="Helical" evidence="1">
    <location>
        <begin position="76"/>
        <end position="94"/>
    </location>
</feature>
<feature type="transmembrane region" description="Helical" evidence="1">
    <location>
        <begin position="100"/>
        <end position="117"/>
    </location>
</feature>
<keyword evidence="3" id="KW-1185">Reference proteome</keyword>
<evidence type="ECO:0000313" key="4">
    <source>
        <dbReference type="WBParaSite" id="HPBE_0000246101-mRNA-1"/>
    </source>
</evidence>
<sequence>MGSKQRPTPVEEAGVASTAIDLVAGLASATVKDDDEAAQEAARAHAHALRDIHVVVITECEVKLGHSVYKVRKKEVMFLYGGASFVGHIVLGPAFISPDYMLNAVIVLINCVALELFSK</sequence>
<name>A0A183F8G9_HELPZ</name>
<evidence type="ECO:0000313" key="3">
    <source>
        <dbReference type="Proteomes" id="UP000050761"/>
    </source>
</evidence>
<dbReference type="WBParaSite" id="HPBE_0000246101-mRNA-1">
    <property type="protein sequence ID" value="HPBE_0000246101-mRNA-1"/>
    <property type="gene ID" value="HPBE_0000246101"/>
</dbReference>
<keyword evidence="1" id="KW-0472">Membrane</keyword>
<dbReference type="Proteomes" id="UP000050761">
    <property type="component" value="Unassembled WGS sequence"/>
</dbReference>
<reference evidence="4" key="2">
    <citation type="submission" date="2019-09" db="UniProtKB">
        <authorList>
            <consortium name="WormBaseParasite"/>
        </authorList>
    </citation>
    <scope>IDENTIFICATION</scope>
</reference>
<dbReference type="AlphaFoldDB" id="A0A183F8G9"/>
<reference evidence="2 3" key="1">
    <citation type="submission" date="2018-11" db="EMBL/GenBank/DDBJ databases">
        <authorList>
            <consortium name="Pathogen Informatics"/>
        </authorList>
    </citation>
    <scope>NUCLEOTIDE SEQUENCE [LARGE SCALE GENOMIC DNA]</scope>
</reference>
<keyword evidence="1" id="KW-1133">Transmembrane helix</keyword>
<keyword evidence="1" id="KW-0812">Transmembrane</keyword>
<accession>A0A3P7UZB9</accession>
<dbReference type="EMBL" id="UZAH01003734">
    <property type="protein sequence ID" value="VDO25413.1"/>
    <property type="molecule type" value="Genomic_DNA"/>
</dbReference>
<gene>
    <name evidence="2" type="ORF">HPBE_LOCUS2462</name>
</gene>
<protein>
    <submittedName>
        <fullName evidence="4">Aa_trans domain-containing protein</fullName>
    </submittedName>
</protein>